<reference evidence="3 4" key="1">
    <citation type="submission" date="2024-07" db="EMBL/GenBank/DDBJ databases">
        <title>Section-level genome sequencing and comparative genomics of Aspergillus sections Usti and Cavernicolus.</title>
        <authorList>
            <consortium name="Lawrence Berkeley National Laboratory"/>
            <person name="Nybo J.L."/>
            <person name="Vesth T.C."/>
            <person name="Theobald S."/>
            <person name="Frisvad J.C."/>
            <person name="Larsen T.O."/>
            <person name="Kjaerboelling I."/>
            <person name="Rothschild-Mancinelli K."/>
            <person name="Lyhne E.K."/>
            <person name="Kogle M.E."/>
            <person name="Barry K."/>
            <person name="Clum A."/>
            <person name="Na H."/>
            <person name="Ledsgaard L."/>
            <person name="Lin J."/>
            <person name="Lipzen A."/>
            <person name="Kuo A."/>
            <person name="Riley R."/>
            <person name="Mondo S."/>
            <person name="Labutti K."/>
            <person name="Haridas S."/>
            <person name="Pangalinan J."/>
            <person name="Salamov A.A."/>
            <person name="Simmons B.A."/>
            <person name="Magnuson J.K."/>
            <person name="Chen J."/>
            <person name="Drula E."/>
            <person name="Henrissat B."/>
            <person name="Wiebenga A."/>
            <person name="Lubbers R.J."/>
            <person name="Gomes A.C."/>
            <person name="Makela M.R."/>
            <person name="Stajich J."/>
            <person name="Grigoriev I.V."/>
            <person name="Mortensen U.H."/>
            <person name="De Vries R.P."/>
            <person name="Baker S.E."/>
            <person name="Andersen M.R."/>
        </authorList>
    </citation>
    <scope>NUCLEOTIDE SEQUENCE [LARGE SCALE GENOMIC DNA]</scope>
    <source>
        <strain evidence="3 4">CBS 123904</strain>
    </source>
</reference>
<keyword evidence="4" id="KW-1185">Reference proteome</keyword>
<evidence type="ECO:0000313" key="3">
    <source>
        <dbReference type="EMBL" id="KAL2849537.1"/>
    </source>
</evidence>
<dbReference type="EMBL" id="JBFXLU010000042">
    <property type="protein sequence ID" value="KAL2849537.1"/>
    <property type="molecule type" value="Genomic_DNA"/>
</dbReference>
<comment type="caution">
    <text evidence="3">The sequence shown here is derived from an EMBL/GenBank/DDBJ whole genome shotgun (WGS) entry which is preliminary data.</text>
</comment>
<evidence type="ECO:0000256" key="2">
    <source>
        <dbReference type="SAM" id="MobiDB-lite"/>
    </source>
</evidence>
<feature type="region of interest" description="Disordered" evidence="2">
    <location>
        <begin position="418"/>
        <end position="615"/>
    </location>
</feature>
<feature type="compositionally biased region" description="Basic and acidic residues" evidence="2">
    <location>
        <begin position="439"/>
        <end position="452"/>
    </location>
</feature>
<feature type="compositionally biased region" description="Gly residues" evidence="2">
    <location>
        <begin position="129"/>
        <end position="138"/>
    </location>
</feature>
<feature type="compositionally biased region" description="Polar residues" evidence="2">
    <location>
        <begin position="467"/>
        <end position="498"/>
    </location>
</feature>
<evidence type="ECO:0000256" key="1">
    <source>
        <dbReference type="SAM" id="Coils"/>
    </source>
</evidence>
<organism evidence="3 4">
    <name type="scientific">Aspergillus pseudoustus</name>
    <dbReference type="NCBI Taxonomy" id="1810923"/>
    <lineage>
        <taxon>Eukaryota</taxon>
        <taxon>Fungi</taxon>
        <taxon>Dikarya</taxon>
        <taxon>Ascomycota</taxon>
        <taxon>Pezizomycotina</taxon>
        <taxon>Eurotiomycetes</taxon>
        <taxon>Eurotiomycetidae</taxon>
        <taxon>Eurotiales</taxon>
        <taxon>Aspergillaceae</taxon>
        <taxon>Aspergillus</taxon>
        <taxon>Aspergillus subgen. Nidulantes</taxon>
    </lineage>
</organism>
<feature type="compositionally biased region" description="Basic and acidic residues" evidence="2">
    <location>
        <begin position="150"/>
        <end position="163"/>
    </location>
</feature>
<feature type="coiled-coil region" evidence="1">
    <location>
        <begin position="202"/>
        <end position="260"/>
    </location>
</feature>
<accession>A0ABR4KDY8</accession>
<dbReference type="Proteomes" id="UP001610446">
    <property type="component" value="Unassembled WGS sequence"/>
</dbReference>
<gene>
    <name evidence="3" type="ORF">BJY01DRAFT_210469</name>
</gene>
<protein>
    <submittedName>
        <fullName evidence="3">Uncharacterized protein</fullName>
    </submittedName>
</protein>
<evidence type="ECO:0000313" key="4">
    <source>
        <dbReference type="Proteomes" id="UP001610446"/>
    </source>
</evidence>
<proteinExistence type="predicted"/>
<name>A0ABR4KDY8_9EURO</name>
<sequence length="615" mass="68333">MNEQADAGLPVFWNDILAYDPALHDPERLLEYPLFTGTNYLLDSTGHSSSSDSGFGNSTYSTLSPQYVSVPKGHMDHLTGLGNTLTSPETRVPVRIGFSHPSNTELPSPGGGQPGNADYETSFAAGEESGNGGNGDNNGGESEQNNNDMDDGHRQNNETHQNDQNDENDQMDDVFQELADDERIRPLTEAAENSFRTFNSTRNEATQELEDCTEEALTLEQNADTGRKKTITELYKSFKDDDQRKTKEALLQKLEEANRTIIRPTKYAGLEDARQALTRKHIDVDAANDPTIPRTDIEKQTIVAELVKAMESCARAQDNKANLDAWREKCKELPDIVELRCWQILEDQIKVHTEGQLSCFPSLTVQLDFETQKDGEPKPKPGRQFADRLACIFQTLRLWKSLCKAMLDPSRLEKFVHNPAGVEKSSSTNKKTNKKRGDHLKDYRKLKQERAASETSPSVQRPEGVPSLSSTQNRNDYTPVINYNNQLSAGLHQPNQQPRLDITQDPLSPSCHTLSPLPASLYTNGPPARTDTPKSCVKPKLTSIPKKRRTKASPLPAEPGVPFGIKSPKDMQQAQKGAVGRPRKRQRTQNDDSNDSNASNTTNPPRFTPPSDGTN</sequence>
<keyword evidence="1" id="KW-0175">Coiled coil</keyword>
<feature type="region of interest" description="Disordered" evidence="2">
    <location>
        <begin position="94"/>
        <end position="168"/>
    </location>
</feature>